<comment type="caution">
    <text evidence="2">The sequence shown here is derived from an EMBL/GenBank/DDBJ whole genome shotgun (WGS) entry which is preliminary data.</text>
</comment>
<accession>A0A645G919</accession>
<protein>
    <submittedName>
        <fullName evidence="2">Uncharacterized protein</fullName>
    </submittedName>
</protein>
<sequence length="147" mass="16087">MGEQVERLEDHPDLGAQLGQLLALRREPASVDGDRARIDRLQPVDRPDQCRLARAGRAQDHHHLALRHRQVDVAQHVQVTEVLVDVLQDDDRCADLMDQRSGVLGVDRCHDRTIGPVGSIGQGLRGSASSIVPGPSHDAAPNARPCR</sequence>
<organism evidence="2">
    <name type="scientific">bioreactor metagenome</name>
    <dbReference type="NCBI Taxonomy" id="1076179"/>
    <lineage>
        <taxon>unclassified sequences</taxon>
        <taxon>metagenomes</taxon>
        <taxon>ecological metagenomes</taxon>
    </lineage>
</organism>
<reference evidence="2" key="1">
    <citation type="submission" date="2019-08" db="EMBL/GenBank/DDBJ databases">
        <authorList>
            <person name="Kucharzyk K."/>
            <person name="Murdoch R.W."/>
            <person name="Higgins S."/>
            <person name="Loffler F."/>
        </authorList>
    </citation>
    <scope>NUCLEOTIDE SEQUENCE</scope>
</reference>
<evidence type="ECO:0000256" key="1">
    <source>
        <dbReference type="SAM" id="MobiDB-lite"/>
    </source>
</evidence>
<dbReference type="AlphaFoldDB" id="A0A645G919"/>
<proteinExistence type="predicted"/>
<dbReference type="AntiFam" id="ANF00095">
    <property type="entry name" value="Shadow ORF (opposite ABC transporters)"/>
</dbReference>
<feature type="region of interest" description="Disordered" evidence="1">
    <location>
        <begin position="117"/>
        <end position="147"/>
    </location>
</feature>
<gene>
    <name evidence="2" type="ORF">SDC9_167792</name>
</gene>
<dbReference type="EMBL" id="VSSQ01068167">
    <property type="protein sequence ID" value="MPN20413.1"/>
    <property type="molecule type" value="Genomic_DNA"/>
</dbReference>
<name>A0A645G919_9ZZZZ</name>
<evidence type="ECO:0000313" key="2">
    <source>
        <dbReference type="EMBL" id="MPN20413.1"/>
    </source>
</evidence>